<proteinExistence type="predicted"/>
<dbReference type="EMBL" id="RWGY01000002">
    <property type="protein sequence ID" value="TVU51746.1"/>
    <property type="molecule type" value="Genomic_DNA"/>
</dbReference>
<keyword evidence="3" id="KW-1185">Reference proteome</keyword>
<accession>A0A5J9WVK3</accession>
<feature type="compositionally biased region" description="Basic and acidic residues" evidence="1">
    <location>
        <begin position="28"/>
        <end position="50"/>
    </location>
</feature>
<dbReference type="Gramene" id="TVU51746">
    <property type="protein sequence ID" value="TVU51746"/>
    <property type="gene ID" value="EJB05_03189"/>
</dbReference>
<organism evidence="2 3">
    <name type="scientific">Eragrostis curvula</name>
    <name type="common">weeping love grass</name>
    <dbReference type="NCBI Taxonomy" id="38414"/>
    <lineage>
        <taxon>Eukaryota</taxon>
        <taxon>Viridiplantae</taxon>
        <taxon>Streptophyta</taxon>
        <taxon>Embryophyta</taxon>
        <taxon>Tracheophyta</taxon>
        <taxon>Spermatophyta</taxon>
        <taxon>Magnoliopsida</taxon>
        <taxon>Liliopsida</taxon>
        <taxon>Poales</taxon>
        <taxon>Poaceae</taxon>
        <taxon>PACMAD clade</taxon>
        <taxon>Chloridoideae</taxon>
        <taxon>Eragrostideae</taxon>
        <taxon>Eragrostidinae</taxon>
        <taxon>Eragrostis</taxon>
    </lineage>
</organism>
<evidence type="ECO:0000313" key="3">
    <source>
        <dbReference type="Proteomes" id="UP000324897"/>
    </source>
</evidence>
<reference evidence="2 3" key="1">
    <citation type="journal article" date="2019" name="Sci. Rep.">
        <title>A high-quality genome of Eragrostis curvula grass provides insights into Poaceae evolution and supports new strategies to enhance forage quality.</title>
        <authorList>
            <person name="Carballo J."/>
            <person name="Santos B.A.C.M."/>
            <person name="Zappacosta D."/>
            <person name="Garbus I."/>
            <person name="Selva J.P."/>
            <person name="Gallo C.A."/>
            <person name="Diaz A."/>
            <person name="Albertini E."/>
            <person name="Caccamo M."/>
            <person name="Echenique V."/>
        </authorList>
    </citation>
    <scope>NUCLEOTIDE SEQUENCE [LARGE SCALE GENOMIC DNA]</scope>
    <source>
        <strain evidence="3">cv. Victoria</strain>
        <tissue evidence="2">Leaf</tissue>
    </source>
</reference>
<feature type="region of interest" description="Disordered" evidence="1">
    <location>
        <begin position="68"/>
        <end position="109"/>
    </location>
</feature>
<name>A0A5J9WVK3_9POAL</name>
<feature type="compositionally biased region" description="Basic residues" evidence="1">
    <location>
        <begin position="1"/>
        <end position="11"/>
    </location>
</feature>
<feature type="compositionally biased region" description="Polar residues" evidence="1">
    <location>
        <begin position="95"/>
        <end position="109"/>
    </location>
</feature>
<feature type="region of interest" description="Disordered" evidence="1">
    <location>
        <begin position="193"/>
        <end position="295"/>
    </location>
</feature>
<dbReference type="AlphaFoldDB" id="A0A5J9WVK3"/>
<comment type="caution">
    <text evidence="2">The sequence shown here is derived from an EMBL/GenBank/DDBJ whole genome shotgun (WGS) entry which is preliminary data.</text>
</comment>
<protein>
    <submittedName>
        <fullName evidence="2">Uncharacterized protein</fullName>
    </submittedName>
</protein>
<feature type="non-terminal residue" evidence="2">
    <location>
        <position position="1"/>
    </location>
</feature>
<feature type="compositionally biased region" description="Pro residues" evidence="1">
    <location>
        <begin position="197"/>
        <end position="206"/>
    </location>
</feature>
<feature type="compositionally biased region" description="Acidic residues" evidence="1">
    <location>
        <begin position="84"/>
        <end position="93"/>
    </location>
</feature>
<feature type="region of interest" description="Disordered" evidence="1">
    <location>
        <begin position="1"/>
        <end position="50"/>
    </location>
</feature>
<feature type="compositionally biased region" description="Low complexity" evidence="1">
    <location>
        <begin position="242"/>
        <end position="263"/>
    </location>
</feature>
<feature type="compositionally biased region" description="Basic and acidic residues" evidence="1">
    <location>
        <begin position="208"/>
        <end position="218"/>
    </location>
</feature>
<sequence>MVGRRRNRGRQPQHDARVDGAEMEDESHDGTPRRFRNLQDIDARQRDQDRELRHQVQTLVQQMAAMQTQMAQIADTRQRRDMPEDQGDEDASYDSDGSSESRPTSSNIQPASCFSLFRFPQSPPRRDATAAALCATQPRFSDEERPSLLRNRLRSLPYKSRTQHAARFFPARPCPGKTERRRHWLRCRAAWRSRRPSSPPLRPGKPIPIERRSSRELADPSTSSIRSRDAVRDAFFPVSGETSQPSPSSGTTSRTRPLLTGTSASQDHTKTAPAILDTPPSPHPAPGGHQQPTPVITVVTSSPRLPCSPEAPRCLFFSQALYLFQMNSELNHGEDVEYQDEDDFDPDASY</sequence>
<evidence type="ECO:0000313" key="2">
    <source>
        <dbReference type="EMBL" id="TVU51746.1"/>
    </source>
</evidence>
<gene>
    <name evidence="2" type="ORF">EJB05_03189</name>
</gene>
<evidence type="ECO:0000256" key="1">
    <source>
        <dbReference type="SAM" id="MobiDB-lite"/>
    </source>
</evidence>
<dbReference type="Proteomes" id="UP000324897">
    <property type="component" value="Chromosome 6"/>
</dbReference>